<name>M1X6R1_9NOST</name>
<evidence type="ECO:0000313" key="2">
    <source>
        <dbReference type="Proteomes" id="UP000053051"/>
    </source>
</evidence>
<reference evidence="1 2" key="1">
    <citation type="submission" date="2012-05" db="EMBL/GenBank/DDBJ databases">
        <authorList>
            <person name="Hilton J."/>
        </authorList>
    </citation>
    <scope>NUCLEOTIDE SEQUENCE [LARGE SCALE GENOMIC DNA]</scope>
    <source>
        <strain evidence="1 2">HH01</strain>
    </source>
</reference>
<accession>M1X6R1</accession>
<evidence type="ECO:0000313" key="1">
    <source>
        <dbReference type="EMBL" id="CCH68381.1"/>
    </source>
</evidence>
<protein>
    <submittedName>
        <fullName evidence="1">Uncharacterized protein</fullName>
    </submittedName>
</protein>
<dbReference type="Proteomes" id="UP000053051">
    <property type="component" value="Unassembled WGS sequence"/>
</dbReference>
<sequence>MKKLGSRQIAMVYLTQHERKNILEGKLLYACLYENFIFTTCS</sequence>
<dbReference type="EMBL" id="CAIY01000088">
    <property type="protein sequence ID" value="CCH68381.1"/>
    <property type="molecule type" value="Genomic_DNA"/>
</dbReference>
<keyword evidence="2" id="KW-1185">Reference proteome</keyword>
<reference evidence="2" key="2">
    <citation type="submission" date="2016-01" db="EMBL/GenBank/DDBJ databases">
        <title>Diatom-associated endosymboitic cyanobacterium lacks core nitrogen metabolism enzymes.</title>
        <authorList>
            <person name="Hilton J.A."/>
            <person name="Foster R.A."/>
            <person name="Tripp H.J."/>
            <person name="Carter B.J."/>
            <person name="Zehr J.P."/>
            <person name="Villareal T.A."/>
        </authorList>
    </citation>
    <scope>NUCLEOTIDE SEQUENCE [LARGE SCALE GENOMIC DNA]</scope>
    <source>
        <strain evidence="2">HH01</strain>
    </source>
</reference>
<proteinExistence type="predicted"/>
<dbReference type="AlphaFoldDB" id="M1X6R1"/>
<organism evidence="1 2">
    <name type="scientific">Richelia intracellularis HH01</name>
    <dbReference type="NCBI Taxonomy" id="1165094"/>
    <lineage>
        <taxon>Bacteria</taxon>
        <taxon>Bacillati</taxon>
        <taxon>Cyanobacteriota</taxon>
        <taxon>Cyanophyceae</taxon>
        <taxon>Nostocales</taxon>
        <taxon>Nostocaceae</taxon>
        <taxon>Richelia</taxon>
    </lineage>
</organism>
<comment type="caution">
    <text evidence="1">The sequence shown here is derived from an EMBL/GenBank/DDBJ whole genome shotgun (WGS) entry which is preliminary data.</text>
</comment>
<gene>
    <name evidence="1" type="ORF">RINTHH_22260</name>
</gene>